<gene>
    <name evidence="1" type="ORF">RFULGI_LOCUS10643</name>
</gene>
<keyword evidence="2" id="KW-1185">Reference proteome</keyword>
<accession>A0A9N9HUL4</accession>
<protein>
    <submittedName>
        <fullName evidence="1">16344_t:CDS:1</fullName>
    </submittedName>
</protein>
<proteinExistence type="predicted"/>
<comment type="caution">
    <text evidence="1">The sequence shown here is derived from an EMBL/GenBank/DDBJ whole genome shotgun (WGS) entry which is preliminary data.</text>
</comment>
<dbReference type="AlphaFoldDB" id="A0A9N9HUL4"/>
<feature type="non-terminal residue" evidence="1">
    <location>
        <position position="121"/>
    </location>
</feature>
<sequence length="121" mass="13146">NTTFQYADKAINAEASTSYVVNAVNINAKACIFDKNVVDKSVVDESAVDKGVVDESAVNEGVVDKSAVDKNAVDNKTNSFCKNEIAKEANDISINNMKEILPYLECQDAAHQLFIATKQEI</sequence>
<evidence type="ECO:0000313" key="2">
    <source>
        <dbReference type="Proteomes" id="UP000789396"/>
    </source>
</evidence>
<name>A0A9N9HUL4_9GLOM</name>
<dbReference type="EMBL" id="CAJVPZ010021485">
    <property type="protein sequence ID" value="CAG8706761.1"/>
    <property type="molecule type" value="Genomic_DNA"/>
</dbReference>
<reference evidence="1" key="1">
    <citation type="submission" date="2021-06" db="EMBL/GenBank/DDBJ databases">
        <authorList>
            <person name="Kallberg Y."/>
            <person name="Tangrot J."/>
            <person name="Rosling A."/>
        </authorList>
    </citation>
    <scope>NUCLEOTIDE SEQUENCE</scope>
    <source>
        <strain evidence="1">IN212</strain>
    </source>
</reference>
<feature type="non-terminal residue" evidence="1">
    <location>
        <position position="1"/>
    </location>
</feature>
<dbReference type="Proteomes" id="UP000789396">
    <property type="component" value="Unassembled WGS sequence"/>
</dbReference>
<evidence type="ECO:0000313" key="1">
    <source>
        <dbReference type="EMBL" id="CAG8706761.1"/>
    </source>
</evidence>
<organism evidence="1 2">
    <name type="scientific">Racocetra fulgida</name>
    <dbReference type="NCBI Taxonomy" id="60492"/>
    <lineage>
        <taxon>Eukaryota</taxon>
        <taxon>Fungi</taxon>
        <taxon>Fungi incertae sedis</taxon>
        <taxon>Mucoromycota</taxon>
        <taxon>Glomeromycotina</taxon>
        <taxon>Glomeromycetes</taxon>
        <taxon>Diversisporales</taxon>
        <taxon>Gigasporaceae</taxon>
        <taxon>Racocetra</taxon>
    </lineage>
</organism>